<evidence type="ECO:0000256" key="5">
    <source>
        <dbReference type="ARBA" id="ARBA00023136"/>
    </source>
</evidence>
<name>A0A4R5DXN6_9BACT</name>
<dbReference type="GO" id="GO:0009279">
    <property type="term" value="C:cell outer membrane"/>
    <property type="evidence" value="ECO:0007669"/>
    <property type="project" value="UniProtKB-SubCell"/>
</dbReference>
<evidence type="ECO:0000256" key="8">
    <source>
        <dbReference type="SAM" id="SignalP"/>
    </source>
</evidence>
<dbReference type="Gene3D" id="2.60.40.1120">
    <property type="entry name" value="Carboxypeptidase-like, regulatory domain"/>
    <property type="match status" value="1"/>
</dbReference>
<keyword evidence="3 7" id="KW-1134">Transmembrane beta strand</keyword>
<proteinExistence type="inferred from homology"/>
<dbReference type="InterPro" id="IPR012910">
    <property type="entry name" value="Plug_dom"/>
</dbReference>
<evidence type="ECO:0000256" key="7">
    <source>
        <dbReference type="PROSITE-ProRule" id="PRU01360"/>
    </source>
</evidence>
<dbReference type="RefSeq" id="WP_131957290.1">
    <property type="nucleotide sequence ID" value="NZ_SMFL01000002.1"/>
</dbReference>
<accession>A0A4R5DXN6</accession>
<comment type="caution">
    <text evidence="10">The sequence shown here is derived from an EMBL/GenBank/DDBJ whole genome shotgun (WGS) entry which is preliminary data.</text>
</comment>
<dbReference type="InterPro" id="IPR023996">
    <property type="entry name" value="TonB-dep_OMP_SusC/RagA"/>
</dbReference>
<evidence type="ECO:0000256" key="6">
    <source>
        <dbReference type="ARBA" id="ARBA00023237"/>
    </source>
</evidence>
<dbReference type="Gene3D" id="2.170.130.10">
    <property type="entry name" value="TonB-dependent receptor, plug domain"/>
    <property type="match status" value="1"/>
</dbReference>
<keyword evidence="2 7" id="KW-0813">Transport</keyword>
<feature type="domain" description="TonB-dependent receptor plug" evidence="9">
    <location>
        <begin position="122"/>
        <end position="229"/>
    </location>
</feature>
<keyword evidence="10" id="KW-0675">Receptor</keyword>
<evidence type="ECO:0000259" key="9">
    <source>
        <dbReference type="Pfam" id="PF07715"/>
    </source>
</evidence>
<dbReference type="Proteomes" id="UP000294850">
    <property type="component" value="Unassembled WGS sequence"/>
</dbReference>
<keyword evidence="11" id="KW-1185">Reference proteome</keyword>
<dbReference type="PROSITE" id="PS52016">
    <property type="entry name" value="TONB_DEPENDENT_REC_3"/>
    <property type="match status" value="1"/>
</dbReference>
<dbReference type="InterPro" id="IPR037066">
    <property type="entry name" value="Plug_dom_sf"/>
</dbReference>
<dbReference type="AlphaFoldDB" id="A0A4R5DXN6"/>
<keyword evidence="6 7" id="KW-0998">Cell outer membrane</keyword>
<dbReference type="OrthoDB" id="9768177at2"/>
<feature type="signal peptide" evidence="8">
    <location>
        <begin position="1"/>
        <end position="24"/>
    </location>
</feature>
<evidence type="ECO:0000256" key="1">
    <source>
        <dbReference type="ARBA" id="ARBA00004571"/>
    </source>
</evidence>
<dbReference type="Gene3D" id="2.40.170.20">
    <property type="entry name" value="TonB-dependent receptor, beta-barrel domain"/>
    <property type="match status" value="1"/>
</dbReference>
<dbReference type="InterPro" id="IPR008969">
    <property type="entry name" value="CarboxyPept-like_regulatory"/>
</dbReference>
<evidence type="ECO:0000256" key="2">
    <source>
        <dbReference type="ARBA" id="ARBA00022448"/>
    </source>
</evidence>
<evidence type="ECO:0000256" key="3">
    <source>
        <dbReference type="ARBA" id="ARBA00022452"/>
    </source>
</evidence>
<keyword evidence="4 7" id="KW-0812">Transmembrane</keyword>
<reference evidence="10 11" key="1">
    <citation type="submission" date="2019-03" db="EMBL/GenBank/DDBJ databases">
        <title>Dyadobacter AR-3-6 sp. nov., isolated from arctic soil.</title>
        <authorList>
            <person name="Chaudhary D.K."/>
        </authorList>
    </citation>
    <scope>NUCLEOTIDE SEQUENCE [LARGE SCALE GENOMIC DNA]</scope>
    <source>
        <strain evidence="10 11">AR-3-6</strain>
    </source>
</reference>
<protein>
    <submittedName>
        <fullName evidence="10">TonB-dependent receptor</fullName>
    </submittedName>
</protein>
<sequence>MMKFHHIFSRLLVLIPMLFVEAMAQDPAPVSFTGTVTGIDNIPVAGMNVTVQERSKETVTDSEGKFSITAVKGDVLIFSKDDYLTYYHTIVNEKGALKILVSKTLPYAGMDDDVYIPFDIRKKREINGAVSSLKSSVLPQIPSSSLTNLFAGQLPGLNVWQTGTLPGRDETTIVIRNRASFAGANVPLVLVDGVVRDFSDMDLSEIEGISVLKDAASLAWYGNRAANGVLLITTKRGSADKTLFTYDTQMGTQQPTVLAKPLDSFTFGSLYNRALQTDGFAPLYSQETLDGYKSRTDPYKYPNNNFVEEFFKNNALVQRHVLTASGGSKAVRYFTNLSYFNQGGLYNHTDHPLFNTNAGYRRYNLRTNLDIQVTPLLTVQLDMGGRIEDRREPGSTSATFLSTVFDTPPNAFPLLNEDGSYGGSNLYRSNPLAQLQGQGNRSEVTRVLQGTINANHKLDFWLNGLTANLFYTFDIQGRYLSGRSQEYEVYERGTTGALTRFGTQTPLGYLASTFADNVRTNELWTGLDYDQNFGKHHFRITARYQQAVTFNPTRLEDKRQGFSGRVSYSFNNRYYADLVASYTGADNYMPGKQFGFFPAIAAGWVISEELFLKNTSFLDYLKIRASYGKAGNNSTGETNKFPYAYLFNPANGSYAFGTSYSAQAGASENTLPNPDMTWETAVKTDVGFDAQLVKNRLSISANYFNEYRKDILTNPIYPSIIGLATYRINDGETRLNGFEGAIDFTQKFGAFTIMLGGNFTYAKNKILRINESAGLADYQQQAGYNIGSVTGFGKLMLISEGIFQSQEEINNSPVQRFAGKLQPGDIKYKDVNSDGVVDNYDRVMTEYNDTPDTFYGFKIGASYKSVDFSLLAQGVAGRTVQLRTLVMAGSNNNGYINQFSPEAWTASNPSAPYPRLGISDRGNNTADSDFWLRSGNYLRLKSVELGYTLPSSLLEKIRIRRLRVYVNGFNLLNFNKTGINMDPEMPFAGYNSYPYVRTLTAGLNLKF</sequence>
<evidence type="ECO:0000313" key="10">
    <source>
        <dbReference type="EMBL" id="TDE17424.1"/>
    </source>
</evidence>
<evidence type="ECO:0000256" key="4">
    <source>
        <dbReference type="ARBA" id="ARBA00022692"/>
    </source>
</evidence>
<dbReference type="SUPFAM" id="SSF56935">
    <property type="entry name" value="Porins"/>
    <property type="match status" value="1"/>
</dbReference>
<dbReference type="Pfam" id="PF07715">
    <property type="entry name" value="Plug"/>
    <property type="match status" value="1"/>
</dbReference>
<dbReference type="InterPro" id="IPR039426">
    <property type="entry name" value="TonB-dep_rcpt-like"/>
</dbReference>
<dbReference type="NCBIfam" id="TIGR04056">
    <property type="entry name" value="OMP_RagA_SusC"/>
    <property type="match status" value="1"/>
</dbReference>
<comment type="similarity">
    <text evidence="7">Belongs to the TonB-dependent receptor family.</text>
</comment>
<keyword evidence="5 7" id="KW-0472">Membrane</keyword>
<comment type="subcellular location">
    <subcellularLocation>
        <location evidence="1 7">Cell outer membrane</location>
        <topology evidence="1 7">Multi-pass membrane protein</topology>
    </subcellularLocation>
</comment>
<dbReference type="InterPro" id="IPR023997">
    <property type="entry name" value="TonB-dep_OMP_SusC/RagA_CS"/>
</dbReference>
<organism evidence="10 11">
    <name type="scientific">Dyadobacter psychrotolerans</name>
    <dbReference type="NCBI Taxonomy" id="2541721"/>
    <lineage>
        <taxon>Bacteria</taxon>
        <taxon>Pseudomonadati</taxon>
        <taxon>Bacteroidota</taxon>
        <taxon>Cytophagia</taxon>
        <taxon>Cytophagales</taxon>
        <taxon>Spirosomataceae</taxon>
        <taxon>Dyadobacter</taxon>
    </lineage>
</organism>
<evidence type="ECO:0000313" key="11">
    <source>
        <dbReference type="Proteomes" id="UP000294850"/>
    </source>
</evidence>
<dbReference type="InterPro" id="IPR036942">
    <property type="entry name" value="Beta-barrel_TonB_sf"/>
</dbReference>
<dbReference type="SUPFAM" id="SSF49464">
    <property type="entry name" value="Carboxypeptidase regulatory domain-like"/>
    <property type="match status" value="1"/>
</dbReference>
<feature type="chain" id="PRO_5020221842" evidence="8">
    <location>
        <begin position="25"/>
        <end position="1007"/>
    </location>
</feature>
<keyword evidence="8" id="KW-0732">Signal</keyword>
<gene>
    <name evidence="10" type="ORF">E0F88_05915</name>
</gene>
<dbReference type="EMBL" id="SMFL01000002">
    <property type="protein sequence ID" value="TDE17424.1"/>
    <property type="molecule type" value="Genomic_DNA"/>
</dbReference>
<dbReference type="NCBIfam" id="TIGR04057">
    <property type="entry name" value="SusC_RagA_signa"/>
    <property type="match status" value="1"/>
</dbReference>